<dbReference type="InterPro" id="IPR037120">
    <property type="entry name" value="Haem_peroxidase_sf_animal"/>
</dbReference>
<evidence type="ECO:0000256" key="3">
    <source>
        <dbReference type="ARBA" id="ARBA00023180"/>
    </source>
</evidence>
<dbReference type="PANTHER" id="PTHR11475:SF4">
    <property type="entry name" value="CHORION PEROXIDASE"/>
    <property type="match status" value="1"/>
</dbReference>
<dbReference type="EMBL" id="JAQZAO010000018">
    <property type="protein sequence ID" value="MDD7969042.1"/>
    <property type="molecule type" value="Genomic_DNA"/>
</dbReference>
<dbReference type="InterPro" id="IPR010255">
    <property type="entry name" value="Haem_peroxidase_sf"/>
</dbReference>
<comment type="caution">
    <text evidence="4">The sequence shown here is derived from an EMBL/GenBank/DDBJ whole genome shotgun (WGS) entry which is preliminary data.</text>
</comment>
<protein>
    <submittedName>
        <fullName evidence="4">Heme peroxidase family protein</fullName>
    </submittedName>
</protein>
<organism evidence="4 5">
    <name type="scientific">Actinomycetospora lemnae</name>
    <dbReference type="NCBI Taxonomy" id="3019891"/>
    <lineage>
        <taxon>Bacteria</taxon>
        <taxon>Bacillati</taxon>
        <taxon>Actinomycetota</taxon>
        <taxon>Actinomycetes</taxon>
        <taxon>Pseudonocardiales</taxon>
        <taxon>Pseudonocardiaceae</taxon>
        <taxon>Actinomycetospora</taxon>
    </lineage>
</organism>
<dbReference type="Proteomes" id="UP001300763">
    <property type="component" value="Unassembled WGS sequence"/>
</dbReference>
<keyword evidence="4" id="KW-0560">Oxidoreductase</keyword>
<dbReference type="GO" id="GO:0004601">
    <property type="term" value="F:peroxidase activity"/>
    <property type="evidence" value="ECO:0007669"/>
    <property type="project" value="UniProtKB-KW"/>
</dbReference>
<accession>A0ABT5T1Q9</accession>
<name>A0ABT5T1Q9_9PSEU</name>
<dbReference type="PRINTS" id="PR00457">
    <property type="entry name" value="ANPEROXIDASE"/>
</dbReference>
<dbReference type="InterPro" id="IPR019791">
    <property type="entry name" value="Haem_peroxidase_animal"/>
</dbReference>
<gene>
    <name evidence="4" type="ORF">PGB27_27160</name>
</gene>
<comment type="subcellular location">
    <subcellularLocation>
        <location evidence="1">Secreted</location>
    </subcellularLocation>
</comment>
<keyword evidence="5" id="KW-1185">Reference proteome</keyword>
<dbReference type="Pfam" id="PF03098">
    <property type="entry name" value="An_peroxidase"/>
    <property type="match status" value="1"/>
</dbReference>
<dbReference type="Gene3D" id="1.10.640.10">
    <property type="entry name" value="Haem peroxidase domain superfamily, animal type"/>
    <property type="match status" value="1"/>
</dbReference>
<keyword evidence="4" id="KW-0575">Peroxidase</keyword>
<dbReference type="SUPFAM" id="SSF48113">
    <property type="entry name" value="Heme-dependent peroxidases"/>
    <property type="match status" value="1"/>
</dbReference>
<keyword evidence="2" id="KW-0964">Secreted</keyword>
<reference evidence="4 5" key="1">
    <citation type="submission" date="2023-02" db="EMBL/GenBank/DDBJ databases">
        <title>Genome sequencing required for Actinomycetospora new species description.</title>
        <authorList>
            <person name="Saimee Y."/>
            <person name="Duangmal K."/>
        </authorList>
    </citation>
    <scope>NUCLEOTIDE SEQUENCE [LARGE SCALE GENOMIC DNA]</scope>
    <source>
        <strain evidence="4 5">DW7H6</strain>
    </source>
</reference>
<dbReference type="PROSITE" id="PS50292">
    <property type="entry name" value="PEROXIDASE_3"/>
    <property type="match status" value="1"/>
</dbReference>
<evidence type="ECO:0000313" key="5">
    <source>
        <dbReference type="Proteomes" id="UP001300763"/>
    </source>
</evidence>
<dbReference type="RefSeq" id="WP_274203572.1">
    <property type="nucleotide sequence ID" value="NZ_JAQZAO010000018.1"/>
</dbReference>
<proteinExistence type="predicted"/>
<dbReference type="CDD" id="cd09819">
    <property type="entry name" value="An_peroxidase_bacterial_1"/>
    <property type="match status" value="1"/>
</dbReference>
<evidence type="ECO:0000256" key="1">
    <source>
        <dbReference type="ARBA" id="ARBA00004613"/>
    </source>
</evidence>
<dbReference type="PANTHER" id="PTHR11475">
    <property type="entry name" value="OXIDASE/PEROXIDASE"/>
    <property type="match status" value="1"/>
</dbReference>
<sequence length="583" mass="62769">MADKQGVARVVRNLRHGGHALPKEVFDKVVNGDQRVDVSLLEDVAAADTEGTPFGYLFADLAATFPSGHLPPEDPEPVVSALKALGAAMIDGDPGDGPDVNSTIRPVYTYWGQFIDHDLTANTDRDDVLAITRGDMGGSQKFVALHPTDVVQKLRNLRQPALNLDSLYGDGPGSTEPDAVPYQDGKRFVLGLTTPLNGAPPFAPVPPVGDTARDLPRDNHKVARIGDGRNDENLIVAQLHVAFLRFHNEVVSLVEAADPTATDEDVFTEARRLVRWTYQWLVVHDFLETITKTGTVAAVLSNPVPLFDPQDADVFMPLEFSVAAFRFGHSMVRGAYDWNRNFGVAAPGQPAGAPRATFEQLFQFTGKPKDPGFSMAGAPTLPANWPAEWDRLVDVPSSPPGGVRFARKIDTRLVPALFSMINEGQEPADSFAVRAILKNLAMRNLLRGYKLAIPSGQAVVGELRKKLNVTGQPDVIPEPLSTAQLLSGPNQAASAALANGGFLTDTPLWFYLLKEAEVEGGNALGTAGSRIVAETIIGQIRKDPESYLRVDPAWTPVLPNGRTLSTIKDLLEIAGVLFPGGAP</sequence>
<evidence type="ECO:0000313" key="4">
    <source>
        <dbReference type="EMBL" id="MDD7969042.1"/>
    </source>
</evidence>
<evidence type="ECO:0000256" key="2">
    <source>
        <dbReference type="ARBA" id="ARBA00022525"/>
    </source>
</evidence>
<keyword evidence="3" id="KW-0325">Glycoprotein</keyword>